<comment type="caution">
    <text evidence="3">The sequence shown here is derived from an EMBL/GenBank/DDBJ whole genome shotgun (WGS) entry which is preliminary data.</text>
</comment>
<organism evidence="3 4">
    <name type="scientific">Micromonospora tarensis</name>
    <dbReference type="NCBI Taxonomy" id="2806100"/>
    <lineage>
        <taxon>Bacteria</taxon>
        <taxon>Bacillati</taxon>
        <taxon>Actinomycetota</taxon>
        <taxon>Actinomycetes</taxon>
        <taxon>Micromonosporales</taxon>
        <taxon>Micromonosporaceae</taxon>
        <taxon>Micromonospora</taxon>
    </lineage>
</organism>
<evidence type="ECO:0000256" key="1">
    <source>
        <dbReference type="SAM" id="MobiDB-lite"/>
    </source>
</evidence>
<gene>
    <name evidence="3" type="ORF">JM949_04155</name>
</gene>
<evidence type="ECO:0000313" key="3">
    <source>
        <dbReference type="EMBL" id="MBM0274703.1"/>
    </source>
</evidence>
<sequence length="170" mass="19352">MSTVDDITALILDDHAAFRRGFARLDDARDEQELLAVWDALALHLDIHAEAEEAILYPHLVKHGDDGEDETADAIGDHNKIRDAIAEAKLHPVGSEQWWAAVGTARRENSEHLAEEEDEALPDFRRHASFELRAELGQRWLTFYGEHKNGRDLPFRDKDPQRYVADHRAG</sequence>
<dbReference type="Pfam" id="PF01814">
    <property type="entry name" value="Hemerythrin"/>
    <property type="match status" value="1"/>
</dbReference>
<name>A0ABS1YBC3_9ACTN</name>
<dbReference type="PANTHER" id="PTHR35585">
    <property type="entry name" value="HHE DOMAIN PROTEIN (AFU_ORTHOLOGUE AFUA_4G00730)"/>
    <property type="match status" value="1"/>
</dbReference>
<dbReference type="EMBL" id="JAEVHL010000010">
    <property type="protein sequence ID" value="MBM0274703.1"/>
    <property type="molecule type" value="Genomic_DNA"/>
</dbReference>
<feature type="domain" description="Hemerythrin-like" evidence="2">
    <location>
        <begin position="7"/>
        <end position="122"/>
    </location>
</feature>
<dbReference type="InterPro" id="IPR012312">
    <property type="entry name" value="Hemerythrin-like"/>
</dbReference>
<evidence type="ECO:0000259" key="2">
    <source>
        <dbReference type="Pfam" id="PF01814"/>
    </source>
</evidence>
<feature type="region of interest" description="Disordered" evidence="1">
    <location>
        <begin position="148"/>
        <end position="170"/>
    </location>
</feature>
<evidence type="ECO:0000313" key="4">
    <source>
        <dbReference type="Proteomes" id="UP000622245"/>
    </source>
</evidence>
<keyword evidence="4" id="KW-1185">Reference proteome</keyword>
<reference evidence="3 4" key="1">
    <citation type="submission" date="2021-01" db="EMBL/GenBank/DDBJ databases">
        <title>Draft genome sequence of Micromonospora sp. strain STR1s_6.</title>
        <authorList>
            <person name="Karlyshev A."/>
            <person name="Jawad R."/>
        </authorList>
    </citation>
    <scope>NUCLEOTIDE SEQUENCE [LARGE SCALE GENOMIC DNA]</scope>
    <source>
        <strain evidence="3 4">STR1S-6</strain>
    </source>
</reference>
<protein>
    <submittedName>
        <fullName evidence="3">Hemerythrin domain-containing protein</fullName>
    </submittedName>
</protein>
<dbReference type="Gene3D" id="1.20.120.520">
    <property type="entry name" value="nmb1532 protein domain like"/>
    <property type="match status" value="1"/>
</dbReference>
<dbReference type="Proteomes" id="UP000622245">
    <property type="component" value="Unassembled WGS sequence"/>
</dbReference>
<proteinExistence type="predicted"/>
<dbReference type="PANTHER" id="PTHR35585:SF1">
    <property type="entry name" value="HHE DOMAIN PROTEIN (AFU_ORTHOLOGUE AFUA_4G00730)"/>
    <property type="match status" value="1"/>
</dbReference>
<accession>A0ABS1YBC3</accession>